<dbReference type="AlphaFoldDB" id="A0A8T9C0L7"/>
<evidence type="ECO:0000256" key="3">
    <source>
        <dbReference type="ARBA" id="ARBA00022989"/>
    </source>
</evidence>
<evidence type="ECO:0000256" key="5">
    <source>
        <dbReference type="SAM" id="MobiDB-lite"/>
    </source>
</evidence>
<dbReference type="Gene3D" id="1.20.1250.20">
    <property type="entry name" value="MFS general substrate transporter like domains"/>
    <property type="match status" value="1"/>
</dbReference>
<sequence length="523" mass="56853">MSRPAQPDASASDTGEMEKQNIYEGQGTEQDPFIVEFQNNDPQNPMNWGQTRKWFIASIATLSVFVVTFTSSAYAESSVEILKEFKCSTEVFVTGVSVYVLGFAIGPAAWAPLSEFYGRQKLWIISHIAMVAFIGGSAGSQNIATLIVLRFLTGTFGGSPIVNSGGVLADIFPPTQRGLALTLYSVAPFLGPILGPIVGGFVSENAGWRWVQGVCCIAVGIVGIIGIIFIPETYGPVILQNRARLLSKADGKTYISVLEKNQGKKTPAEVFQKALVRPWVLLFLEPIVLVASMYIAIIYASIYMFLPGMTIVFNVERGWDEGIGGLAFLGMCVGILFGGVYAVFDNQRYMKLFLAKKATAESRLPPAMLGAIALPVGMFCFAWTNSPSIHWAVSIVLSAPFGFGCILVVLPVVNYLIDSYTIFAASVLAASAILRSVLAAAFPLFTDQMYTNLGIHWASSVPAFLTVLCMPFPFVMYRYGASLRMKCKYTFEAAEMMKKMQQNQKQQAPATPSNEVEGADAKQ</sequence>
<comment type="subcellular location">
    <subcellularLocation>
        <location evidence="1">Membrane</location>
        <topology evidence="1">Multi-pass membrane protein</topology>
    </subcellularLocation>
</comment>
<feature type="transmembrane region" description="Helical" evidence="6">
    <location>
        <begin position="91"/>
        <end position="110"/>
    </location>
</feature>
<feature type="transmembrane region" description="Helical" evidence="6">
    <location>
        <begin position="364"/>
        <end position="384"/>
    </location>
</feature>
<evidence type="ECO:0000256" key="6">
    <source>
        <dbReference type="SAM" id="Phobius"/>
    </source>
</evidence>
<feature type="transmembrane region" description="Helical" evidence="6">
    <location>
        <begin position="457"/>
        <end position="479"/>
    </location>
</feature>
<keyword evidence="9" id="KW-1185">Reference proteome</keyword>
<evidence type="ECO:0000259" key="7">
    <source>
        <dbReference type="PROSITE" id="PS50850"/>
    </source>
</evidence>
<dbReference type="FunFam" id="1.20.1250.20:FF:000011">
    <property type="entry name" value="MFS multidrug transporter, putative"/>
    <property type="match status" value="1"/>
</dbReference>
<feature type="region of interest" description="Disordered" evidence="5">
    <location>
        <begin position="1"/>
        <end position="21"/>
    </location>
</feature>
<feature type="transmembrane region" description="Helical" evidence="6">
    <location>
        <begin position="208"/>
        <end position="230"/>
    </location>
</feature>
<organism evidence="8 9">
    <name type="scientific">Lachnellula suecica</name>
    <dbReference type="NCBI Taxonomy" id="602035"/>
    <lineage>
        <taxon>Eukaryota</taxon>
        <taxon>Fungi</taxon>
        <taxon>Dikarya</taxon>
        <taxon>Ascomycota</taxon>
        <taxon>Pezizomycotina</taxon>
        <taxon>Leotiomycetes</taxon>
        <taxon>Helotiales</taxon>
        <taxon>Lachnaceae</taxon>
        <taxon>Lachnellula</taxon>
    </lineage>
</organism>
<dbReference type="EMBL" id="QGMK01001009">
    <property type="protein sequence ID" value="TVY75591.1"/>
    <property type="molecule type" value="Genomic_DNA"/>
</dbReference>
<feature type="transmembrane region" description="Helical" evidence="6">
    <location>
        <begin position="122"/>
        <end position="141"/>
    </location>
</feature>
<dbReference type="SUPFAM" id="SSF103473">
    <property type="entry name" value="MFS general substrate transporter"/>
    <property type="match status" value="1"/>
</dbReference>
<accession>A0A8T9C0L7</accession>
<feature type="transmembrane region" description="Helical" evidence="6">
    <location>
        <begin position="322"/>
        <end position="344"/>
    </location>
</feature>
<proteinExistence type="predicted"/>
<feature type="transmembrane region" description="Helical" evidence="6">
    <location>
        <begin position="420"/>
        <end position="445"/>
    </location>
</feature>
<keyword evidence="2 6" id="KW-0812">Transmembrane</keyword>
<name>A0A8T9C0L7_9HELO</name>
<feature type="transmembrane region" description="Helical" evidence="6">
    <location>
        <begin position="279"/>
        <end position="302"/>
    </location>
</feature>
<feature type="transmembrane region" description="Helical" evidence="6">
    <location>
        <begin position="181"/>
        <end position="202"/>
    </location>
</feature>
<comment type="caution">
    <text evidence="8">The sequence shown here is derived from an EMBL/GenBank/DDBJ whole genome shotgun (WGS) entry which is preliminary data.</text>
</comment>
<dbReference type="InterPro" id="IPR011701">
    <property type="entry name" value="MFS"/>
</dbReference>
<dbReference type="Proteomes" id="UP000469558">
    <property type="component" value="Unassembled WGS sequence"/>
</dbReference>
<dbReference type="InterPro" id="IPR020846">
    <property type="entry name" value="MFS_dom"/>
</dbReference>
<evidence type="ECO:0000313" key="9">
    <source>
        <dbReference type="Proteomes" id="UP000469558"/>
    </source>
</evidence>
<dbReference type="InterPro" id="IPR036259">
    <property type="entry name" value="MFS_trans_sf"/>
</dbReference>
<dbReference type="CDD" id="cd17323">
    <property type="entry name" value="MFS_Tpo1_MDR_like"/>
    <property type="match status" value="1"/>
</dbReference>
<reference evidence="8 9" key="1">
    <citation type="submission" date="2018-05" db="EMBL/GenBank/DDBJ databases">
        <title>Genome sequencing and assembly of the regulated plant pathogen Lachnellula willkommii and related sister species for the development of diagnostic species identification markers.</title>
        <authorList>
            <person name="Giroux E."/>
            <person name="Bilodeau G."/>
        </authorList>
    </citation>
    <scope>NUCLEOTIDE SEQUENCE [LARGE SCALE GENOMIC DNA]</scope>
    <source>
        <strain evidence="8 9">CBS 268.59</strain>
    </source>
</reference>
<feature type="transmembrane region" description="Helical" evidence="6">
    <location>
        <begin position="147"/>
        <end position="169"/>
    </location>
</feature>
<dbReference type="PROSITE" id="PS50850">
    <property type="entry name" value="MFS"/>
    <property type="match status" value="1"/>
</dbReference>
<evidence type="ECO:0000256" key="4">
    <source>
        <dbReference type="ARBA" id="ARBA00023136"/>
    </source>
</evidence>
<protein>
    <submittedName>
        <fullName evidence="8">Efflux pump FUB11</fullName>
    </submittedName>
</protein>
<feature type="transmembrane region" description="Helical" evidence="6">
    <location>
        <begin position="390"/>
        <end position="413"/>
    </location>
</feature>
<evidence type="ECO:0000313" key="8">
    <source>
        <dbReference type="EMBL" id="TVY75591.1"/>
    </source>
</evidence>
<dbReference type="PANTHER" id="PTHR23502:SF158">
    <property type="entry name" value="MULTIDRUG TRANSPORTER, PUTATIVE (AFU_ORTHOLOGUE AFUA_3G01890)-RELATED"/>
    <property type="match status" value="1"/>
</dbReference>
<gene>
    <name evidence="8" type="primary">FUB11_1</name>
    <name evidence="8" type="ORF">LSUE1_G007008</name>
</gene>
<feature type="domain" description="Major facilitator superfamily (MFS) profile" evidence="7">
    <location>
        <begin position="56"/>
        <end position="523"/>
    </location>
</feature>
<feature type="transmembrane region" description="Helical" evidence="6">
    <location>
        <begin position="54"/>
        <end position="75"/>
    </location>
</feature>
<keyword evidence="4 6" id="KW-0472">Membrane</keyword>
<dbReference type="GO" id="GO:0005886">
    <property type="term" value="C:plasma membrane"/>
    <property type="evidence" value="ECO:0007669"/>
    <property type="project" value="TreeGrafter"/>
</dbReference>
<dbReference type="Pfam" id="PF07690">
    <property type="entry name" value="MFS_1"/>
    <property type="match status" value="1"/>
</dbReference>
<dbReference type="PANTHER" id="PTHR23502">
    <property type="entry name" value="MAJOR FACILITATOR SUPERFAMILY"/>
    <property type="match status" value="1"/>
</dbReference>
<dbReference type="OrthoDB" id="446368at2759"/>
<keyword evidence="3 6" id="KW-1133">Transmembrane helix</keyword>
<dbReference type="GO" id="GO:0022857">
    <property type="term" value="F:transmembrane transporter activity"/>
    <property type="evidence" value="ECO:0007669"/>
    <property type="project" value="InterPro"/>
</dbReference>
<evidence type="ECO:0000256" key="1">
    <source>
        <dbReference type="ARBA" id="ARBA00004141"/>
    </source>
</evidence>
<evidence type="ECO:0000256" key="2">
    <source>
        <dbReference type="ARBA" id="ARBA00022692"/>
    </source>
</evidence>
<feature type="region of interest" description="Disordered" evidence="5">
    <location>
        <begin position="502"/>
        <end position="523"/>
    </location>
</feature>